<keyword evidence="3" id="KW-1185">Reference proteome</keyword>
<dbReference type="AlphaFoldDB" id="A0ABD0S0H8"/>
<organism evidence="2 3">
    <name type="scientific">Cirrhinus mrigala</name>
    <name type="common">Mrigala</name>
    <dbReference type="NCBI Taxonomy" id="683832"/>
    <lineage>
        <taxon>Eukaryota</taxon>
        <taxon>Metazoa</taxon>
        <taxon>Chordata</taxon>
        <taxon>Craniata</taxon>
        <taxon>Vertebrata</taxon>
        <taxon>Euteleostomi</taxon>
        <taxon>Actinopterygii</taxon>
        <taxon>Neopterygii</taxon>
        <taxon>Teleostei</taxon>
        <taxon>Ostariophysi</taxon>
        <taxon>Cypriniformes</taxon>
        <taxon>Cyprinidae</taxon>
        <taxon>Labeoninae</taxon>
        <taxon>Labeonini</taxon>
        <taxon>Cirrhinus</taxon>
    </lineage>
</organism>
<comment type="caution">
    <text evidence="2">The sequence shown here is derived from an EMBL/GenBank/DDBJ whole genome shotgun (WGS) entry which is preliminary data.</text>
</comment>
<protein>
    <submittedName>
        <fullName evidence="2">Uncharacterized protein</fullName>
    </submittedName>
</protein>
<gene>
    <name evidence="2" type="ORF">M9458_001550</name>
</gene>
<evidence type="ECO:0000256" key="1">
    <source>
        <dbReference type="SAM" id="MobiDB-lite"/>
    </source>
</evidence>
<sequence>MPEPVLFKQPLLLAHSDPMVLMTTSLLAAADPQVEVEEGASIPSADSSFKKESQQTHPQSTG</sequence>
<dbReference type="EMBL" id="JAMKFB020000001">
    <property type="protein sequence ID" value="KAL0203532.1"/>
    <property type="molecule type" value="Genomic_DNA"/>
</dbReference>
<accession>A0ABD0S0H8</accession>
<evidence type="ECO:0000313" key="3">
    <source>
        <dbReference type="Proteomes" id="UP001529510"/>
    </source>
</evidence>
<feature type="non-terminal residue" evidence="2">
    <location>
        <position position="62"/>
    </location>
</feature>
<reference evidence="2 3" key="1">
    <citation type="submission" date="2024-05" db="EMBL/GenBank/DDBJ databases">
        <title>Genome sequencing and assembly of Indian major carp, Cirrhinus mrigala (Hamilton, 1822).</title>
        <authorList>
            <person name="Mohindra V."/>
            <person name="Chowdhury L.M."/>
            <person name="Lal K."/>
            <person name="Jena J.K."/>
        </authorList>
    </citation>
    <scope>NUCLEOTIDE SEQUENCE [LARGE SCALE GENOMIC DNA]</scope>
    <source>
        <strain evidence="2">CM1030</strain>
        <tissue evidence="2">Blood</tissue>
    </source>
</reference>
<proteinExistence type="predicted"/>
<name>A0ABD0S0H8_CIRMR</name>
<evidence type="ECO:0000313" key="2">
    <source>
        <dbReference type="EMBL" id="KAL0203532.1"/>
    </source>
</evidence>
<dbReference type="Proteomes" id="UP001529510">
    <property type="component" value="Unassembled WGS sequence"/>
</dbReference>
<feature type="region of interest" description="Disordered" evidence="1">
    <location>
        <begin position="37"/>
        <end position="62"/>
    </location>
</feature>